<reference evidence="1 2" key="1">
    <citation type="submission" date="2020-08" db="EMBL/GenBank/DDBJ databases">
        <title>Genomic Encyclopedia of Type Strains, Phase IV (KMG-V): Genome sequencing to study the core and pangenomes of soil and plant-associated prokaryotes.</title>
        <authorList>
            <person name="Whitman W."/>
        </authorList>
    </citation>
    <scope>NUCLEOTIDE SEQUENCE [LARGE SCALE GENOMIC DNA]</scope>
    <source>
        <strain evidence="1 2">SEMIA 414</strain>
    </source>
</reference>
<evidence type="ECO:0000313" key="1">
    <source>
        <dbReference type="EMBL" id="MBB4441543.1"/>
    </source>
</evidence>
<dbReference type="EMBL" id="JACIHI010000012">
    <property type="protein sequence ID" value="MBB4441543.1"/>
    <property type="molecule type" value="Genomic_DNA"/>
</dbReference>
<gene>
    <name evidence="1" type="ORF">GGE15_004832</name>
</gene>
<dbReference type="Proteomes" id="UP000533724">
    <property type="component" value="Unassembled WGS sequence"/>
</dbReference>
<protein>
    <submittedName>
        <fullName evidence="1">Uncharacterized protein</fullName>
    </submittedName>
</protein>
<dbReference type="AlphaFoldDB" id="A0A7W6UNN9"/>
<sequence length="77" mass="8640">MTVQSISWEQDGIDSGWFFAKDVGSVRSSSRYHPGGWWFLPKWLPDTEENDVGPFKTKAAAMAQAEALTARQLANQH</sequence>
<comment type="caution">
    <text evidence="1">The sequence shown here is derived from an EMBL/GenBank/DDBJ whole genome shotgun (WGS) entry which is preliminary data.</text>
</comment>
<proteinExistence type="predicted"/>
<organism evidence="1 2">
    <name type="scientific">Rhizobium esperanzae</name>
    <dbReference type="NCBI Taxonomy" id="1967781"/>
    <lineage>
        <taxon>Bacteria</taxon>
        <taxon>Pseudomonadati</taxon>
        <taxon>Pseudomonadota</taxon>
        <taxon>Alphaproteobacteria</taxon>
        <taxon>Hyphomicrobiales</taxon>
        <taxon>Rhizobiaceae</taxon>
        <taxon>Rhizobium/Agrobacterium group</taxon>
        <taxon>Rhizobium</taxon>
    </lineage>
</organism>
<evidence type="ECO:0000313" key="2">
    <source>
        <dbReference type="Proteomes" id="UP000533724"/>
    </source>
</evidence>
<dbReference type="RefSeq" id="WP_131624680.1">
    <property type="nucleotide sequence ID" value="NZ_JACIHI010000012.1"/>
</dbReference>
<name>A0A7W6UNN9_9HYPH</name>
<accession>A0A7W6UNN9</accession>